<organism evidence="1 2">
    <name type="scientific">Puccinia striiformis</name>
    <dbReference type="NCBI Taxonomy" id="27350"/>
    <lineage>
        <taxon>Eukaryota</taxon>
        <taxon>Fungi</taxon>
        <taxon>Dikarya</taxon>
        <taxon>Basidiomycota</taxon>
        <taxon>Pucciniomycotina</taxon>
        <taxon>Pucciniomycetes</taxon>
        <taxon>Pucciniales</taxon>
        <taxon>Pucciniaceae</taxon>
        <taxon>Puccinia</taxon>
    </lineage>
</organism>
<accession>A0A2S4VHB8</accession>
<sequence>MLEMSGPDYSYPGRDVILSIEYSIRMRDPNEPNQLADRLQFDSLRGCSVAFNTETTGFESFKARVINRIAKRHEKAAEFMKDDMDGSDAALCWAIRIANHEVALFRRFILLPTSDAGLFAQWCWSLAASKEGQPILFIGHRPHQEDPNIASPSPTTSGEHGSLSQREKLEGFFHFCDLDDVVVSSFLWPICVEQHLDRYQHFSSSVVIQTLQSPRYAVPSGILATLQDNVPIYAAYLQARTK</sequence>
<dbReference type="EMBL" id="PKSL01000061">
    <property type="protein sequence ID" value="POW08760.1"/>
    <property type="molecule type" value="Genomic_DNA"/>
</dbReference>
<dbReference type="AlphaFoldDB" id="A0A2S4VHB8"/>
<dbReference type="VEuPathDB" id="FungiDB:PSTT_07294"/>
<comment type="caution">
    <text evidence="1">The sequence shown here is derived from an EMBL/GenBank/DDBJ whole genome shotgun (WGS) entry which is preliminary data.</text>
</comment>
<dbReference type="VEuPathDB" id="FungiDB:PSHT_02345"/>
<evidence type="ECO:0000313" key="2">
    <source>
        <dbReference type="Proteomes" id="UP000239156"/>
    </source>
</evidence>
<keyword evidence="2" id="KW-1185">Reference proteome</keyword>
<dbReference type="Proteomes" id="UP000239156">
    <property type="component" value="Unassembled WGS sequence"/>
</dbReference>
<name>A0A2S4VHB8_9BASI</name>
<protein>
    <submittedName>
        <fullName evidence="1">Uncharacterized protein</fullName>
    </submittedName>
</protein>
<proteinExistence type="predicted"/>
<evidence type="ECO:0000313" key="1">
    <source>
        <dbReference type="EMBL" id="POW08760.1"/>
    </source>
</evidence>
<gene>
    <name evidence="1" type="ORF">PSTT_07294</name>
</gene>
<reference evidence="1" key="1">
    <citation type="submission" date="2017-12" db="EMBL/GenBank/DDBJ databases">
        <title>Gene loss provides genomic basis for host adaptation in cereal stripe rust fungi.</title>
        <authorList>
            <person name="Xia C."/>
        </authorList>
    </citation>
    <scope>NUCLEOTIDE SEQUENCE [LARGE SCALE GENOMIC DNA]</scope>
    <source>
        <strain evidence="1">93-210</strain>
    </source>
</reference>